<evidence type="ECO:0000256" key="3">
    <source>
        <dbReference type="ARBA" id="ARBA00022475"/>
    </source>
</evidence>
<dbReference type="HOGENOM" id="CLU_160040_2_3_11"/>
<keyword evidence="4 7" id="KW-0812">Transmembrane</keyword>
<keyword evidence="5 7" id="KW-1133">Transmembrane helix</keyword>
<reference evidence="8 11" key="2">
    <citation type="submission" date="2017-08" db="EMBL/GenBank/DDBJ databases">
        <title>The complete genome sequence of moderately halophilic actinomycete Actinopolyspora erythraea YIM 90600, the producer of novel erythromycin, novel actinopolysporins A-C and tubercidin.</title>
        <authorList>
            <person name="Yin M."/>
            <person name="Tang S."/>
        </authorList>
    </citation>
    <scope>NUCLEOTIDE SEQUENCE [LARGE SCALE GENOMIC DNA]</scope>
    <source>
        <strain evidence="8 11">YIM 90600</strain>
    </source>
</reference>
<dbReference type="Proteomes" id="UP000215043">
    <property type="component" value="Chromosome"/>
</dbReference>
<gene>
    <name evidence="8" type="ORF">CDG81_02170</name>
    <name evidence="9" type="ORF">IL38_18805</name>
</gene>
<keyword evidence="10" id="KW-1185">Reference proteome</keyword>
<feature type="transmembrane region" description="Helical" evidence="7">
    <location>
        <begin position="59"/>
        <end position="81"/>
    </location>
</feature>
<dbReference type="KEGG" id="aey:CDG81_02170"/>
<dbReference type="AlphaFoldDB" id="A0A099D4D1"/>
<keyword evidence="6 7" id="KW-0472">Membrane</keyword>
<evidence type="ECO:0000256" key="6">
    <source>
        <dbReference type="ARBA" id="ARBA00023136"/>
    </source>
</evidence>
<reference evidence="9 10" key="1">
    <citation type="journal article" date="2014" name="PLoS ONE">
        <title>Identification and Characterization of a New Erythromycin Biosynthetic Gene Cluster in Actinopolyspora erythraea YIM90600, a Novel Erythronolide-Producing Halophilic Actinomycete Isolated from Salt Field.</title>
        <authorList>
            <person name="Chen D."/>
            <person name="Feng J."/>
            <person name="Huang L."/>
            <person name="Zhang Q."/>
            <person name="Wu J."/>
            <person name="Zhu X."/>
            <person name="Duan Y."/>
            <person name="Xu Z."/>
        </authorList>
    </citation>
    <scope>NUCLEOTIDE SEQUENCE [LARGE SCALE GENOMIC DNA]</scope>
    <source>
        <strain evidence="9 10">YIM90600</strain>
    </source>
</reference>
<evidence type="ECO:0000313" key="8">
    <source>
        <dbReference type="EMBL" id="ASU77316.1"/>
    </source>
</evidence>
<comment type="similarity">
    <text evidence="2">Belongs to the UPF0410 family.</text>
</comment>
<evidence type="ECO:0000313" key="11">
    <source>
        <dbReference type="Proteomes" id="UP000215043"/>
    </source>
</evidence>
<dbReference type="Pfam" id="PF04226">
    <property type="entry name" value="Transgly_assoc"/>
    <property type="match status" value="1"/>
</dbReference>
<evidence type="ECO:0000256" key="4">
    <source>
        <dbReference type="ARBA" id="ARBA00022692"/>
    </source>
</evidence>
<proteinExistence type="inferred from homology"/>
<dbReference type="InterPro" id="IPR007341">
    <property type="entry name" value="Transgly_assoc"/>
</dbReference>
<dbReference type="eggNOG" id="COG2261">
    <property type="taxonomic scope" value="Bacteria"/>
</dbReference>
<dbReference type="EMBL" id="JPMV01000035">
    <property type="protein sequence ID" value="KGI80195.1"/>
    <property type="molecule type" value="Genomic_DNA"/>
</dbReference>
<evidence type="ECO:0000313" key="9">
    <source>
        <dbReference type="EMBL" id="KGI80195.1"/>
    </source>
</evidence>
<dbReference type="EMBL" id="CP022752">
    <property type="protein sequence ID" value="ASU77316.1"/>
    <property type="molecule type" value="Genomic_DNA"/>
</dbReference>
<protein>
    <submittedName>
        <fullName evidence="8">GlsB/YeaQ/YmgE family stress response membrane protein</fullName>
    </submittedName>
</protein>
<keyword evidence="3" id="KW-1003">Cell membrane</keyword>
<dbReference type="Proteomes" id="UP000029737">
    <property type="component" value="Unassembled WGS sequence"/>
</dbReference>
<feature type="transmembrane region" description="Helical" evidence="7">
    <location>
        <begin position="27"/>
        <end position="47"/>
    </location>
</feature>
<dbReference type="PANTHER" id="PTHR33884:SF3">
    <property type="entry name" value="UPF0410 PROTEIN YMGE"/>
    <property type="match status" value="1"/>
</dbReference>
<evidence type="ECO:0000256" key="2">
    <source>
        <dbReference type="ARBA" id="ARBA00011006"/>
    </source>
</evidence>
<evidence type="ECO:0000256" key="7">
    <source>
        <dbReference type="SAM" id="Phobius"/>
    </source>
</evidence>
<accession>A0A099D4D1</accession>
<dbReference type="GO" id="GO:0005886">
    <property type="term" value="C:plasma membrane"/>
    <property type="evidence" value="ECO:0007669"/>
    <property type="project" value="UniProtKB-SubCell"/>
</dbReference>
<evidence type="ECO:0000313" key="10">
    <source>
        <dbReference type="Proteomes" id="UP000029737"/>
    </source>
</evidence>
<evidence type="ECO:0000256" key="1">
    <source>
        <dbReference type="ARBA" id="ARBA00004651"/>
    </source>
</evidence>
<sequence>MSILSWILFGLIAGAVAKLILPGKDPGGIIVTIIIGIVGGLLGGWLGSSFFGGGGVSGFNLASFGWAVLGSLILLVLYRLVFHKSRD</sequence>
<organism evidence="8 11">
    <name type="scientific">Actinopolyspora erythraea</name>
    <dbReference type="NCBI Taxonomy" id="414996"/>
    <lineage>
        <taxon>Bacteria</taxon>
        <taxon>Bacillati</taxon>
        <taxon>Actinomycetota</taxon>
        <taxon>Actinomycetes</taxon>
        <taxon>Actinopolysporales</taxon>
        <taxon>Actinopolysporaceae</taxon>
        <taxon>Actinopolyspora</taxon>
    </lineage>
</organism>
<comment type="subcellular location">
    <subcellularLocation>
        <location evidence="1">Cell membrane</location>
        <topology evidence="1">Multi-pass membrane protein</topology>
    </subcellularLocation>
</comment>
<dbReference type="RefSeq" id="WP_043576161.1">
    <property type="nucleotide sequence ID" value="NZ_CP022752.1"/>
</dbReference>
<name>A0A099D4D1_9ACTN</name>
<evidence type="ECO:0000256" key="5">
    <source>
        <dbReference type="ARBA" id="ARBA00022989"/>
    </source>
</evidence>
<dbReference type="PANTHER" id="PTHR33884">
    <property type="entry name" value="UPF0410 PROTEIN YMGE"/>
    <property type="match status" value="1"/>
</dbReference>